<feature type="region of interest" description="Disordered" evidence="1">
    <location>
        <begin position="101"/>
        <end position="121"/>
    </location>
</feature>
<proteinExistence type="predicted"/>
<organism evidence="2 3">
    <name type="scientific">Penicillium brevicompactum</name>
    <dbReference type="NCBI Taxonomy" id="5074"/>
    <lineage>
        <taxon>Eukaryota</taxon>
        <taxon>Fungi</taxon>
        <taxon>Dikarya</taxon>
        <taxon>Ascomycota</taxon>
        <taxon>Pezizomycotina</taxon>
        <taxon>Eurotiomycetes</taxon>
        <taxon>Eurotiomycetidae</taxon>
        <taxon>Eurotiales</taxon>
        <taxon>Aspergillaceae</taxon>
        <taxon>Penicillium</taxon>
    </lineage>
</organism>
<dbReference type="Proteomes" id="UP001147695">
    <property type="component" value="Unassembled WGS sequence"/>
</dbReference>
<reference evidence="2" key="2">
    <citation type="journal article" date="2023" name="IMA Fungus">
        <title>Comparative genomic study of the Penicillium genus elucidates a diverse pangenome and 15 lateral gene transfer events.</title>
        <authorList>
            <person name="Petersen C."/>
            <person name="Sorensen T."/>
            <person name="Nielsen M.R."/>
            <person name="Sondergaard T.E."/>
            <person name="Sorensen J.L."/>
            <person name="Fitzpatrick D.A."/>
            <person name="Frisvad J.C."/>
            <person name="Nielsen K.L."/>
        </authorList>
    </citation>
    <scope>NUCLEOTIDE SEQUENCE</scope>
    <source>
        <strain evidence="2">IBT 35673</strain>
    </source>
</reference>
<protein>
    <submittedName>
        <fullName evidence="2">Uncharacterized protein</fullName>
    </submittedName>
</protein>
<accession>A0A9W9QL57</accession>
<feature type="region of interest" description="Disordered" evidence="1">
    <location>
        <begin position="1"/>
        <end position="72"/>
    </location>
</feature>
<comment type="caution">
    <text evidence="2">The sequence shown here is derived from an EMBL/GenBank/DDBJ whole genome shotgun (WGS) entry which is preliminary data.</text>
</comment>
<evidence type="ECO:0000256" key="1">
    <source>
        <dbReference type="SAM" id="MobiDB-lite"/>
    </source>
</evidence>
<dbReference type="EMBL" id="JAPZBQ010000003">
    <property type="protein sequence ID" value="KAJ5339930.1"/>
    <property type="molecule type" value="Genomic_DNA"/>
</dbReference>
<name>A0A9W9QL57_PENBR</name>
<sequence length="141" mass="16054">MAERSGIAHSTHIQREGLTSSDNPGPAQPSNPPPRHRPQQKPPWWREWMGPHITQTRPFSAAQPQWEYEPTTPVPTMVEISPAEMDGIRAKVQSRHLRQVASDQGCPRNTNQNPSEPEGTVILLKQREVEERVANRDMREL</sequence>
<reference evidence="2" key="1">
    <citation type="submission" date="2022-12" db="EMBL/GenBank/DDBJ databases">
        <authorList>
            <person name="Petersen C."/>
        </authorList>
    </citation>
    <scope>NUCLEOTIDE SEQUENCE</scope>
    <source>
        <strain evidence="2">IBT 35673</strain>
    </source>
</reference>
<gene>
    <name evidence="2" type="ORF">N7452_006658</name>
</gene>
<dbReference type="AlphaFoldDB" id="A0A9W9QL57"/>
<evidence type="ECO:0000313" key="3">
    <source>
        <dbReference type="Proteomes" id="UP001147695"/>
    </source>
</evidence>
<evidence type="ECO:0000313" key="2">
    <source>
        <dbReference type="EMBL" id="KAJ5339930.1"/>
    </source>
</evidence>